<dbReference type="Proteomes" id="UP001271007">
    <property type="component" value="Unassembled WGS sequence"/>
</dbReference>
<reference evidence="1" key="1">
    <citation type="submission" date="2023-04" db="EMBL/GenBank/DDBJ databases">
        <title>Black Yeasts Isolated from many extreme environments.</title>
        <authorList>
            <person name="Coleine C."/>
            <person name="Stajich J.E."/>
            <person name="Selbmann L."/>
        </authorList>
    </citation>
    <scope>NUCLEOTIDE SEQUENCE</scope>
    <source>
        <strain evidence="1">CCFEE 5312</strain>
    </source>
</reference>
<name>A0AAJ0DBM8_9PEZI</name>
<gene>
    <name evidence="1" type="ORF">LTR09_008097</name>
</gene>
<protein>
    <submittedName>
        <fullName evidence="1">Uncharacterized protein</fullName>
    </submittedName>
</protein>
<evidence type="ECO:0000313" key="1">
    <source>
        <dbReference type="EMBL" id="KAK3050731.1"/>
    </source>
</evidence>
<evidence type="ECO:0000313" key="2">
    <source>
        <dbReference type="Proteomes" id="UP001271007"/>
    </source>
</evidence>
<accession>A0AAJ0DBM8</accession>
<organism evidence="1 2">
    <name type="scientific">Extremus antarcticus</name>
    <dbReference type="NCBI Taxonomy" id="702011"/>
    <lineage>
        <taxon>Eukaryota</taxon>
        <taxon>Fungi</taxon>
        <taxon>Dikarya</taxon>
        <taxon>Ascomycota</taxon>
        <taxon>Pezizomycotina</taxon>
        <taxon>Dothideomycetes</taxon>
        <taxon>Dothideomycetidae</taxon>
        <taxon>Mycosphaerellales</taxon>
        <taxon>Extremaceae</taxon>
        <taxon>Extremus</taxon>
    </lineage>
</organism>
<dbReference type="EMBL" id="JAWDJX010000030">
    <property type="protein sequence ID" value="KAK3050731.1"/>
    <property type="molecule type" value="Genomic_DNA"/>
</dbReference>
<comment type="caution">
    <text evidence="1">The sequence shown here is derived from an EMBL/GenBank/DDBJ whole genome shotgun (WGS) entry which is preliminary data.</text>
</comment>
<keyword evidence="2" id="KW-1185">Reference proteome</keyword>
<proteinExistence type="predicted"/>
<dbReference type="AlphaFoldDB" id="A0AAJ0DBM8"/>
<sequence>MFTNSQDAIAQVGKIAVGTPGLDYTELPWSEGANLTVNPNQDPIAGFFASGKFLYTGSTFGETLTATFPLFKKKLVDQALQGGGFQVVPELGIPDVDTCGTYYGAQWLDIEGGLCFRMFRHAETAQGCAGNDGAVAIDQVAMPTSCNWVAMEDSTYDLLQDKYDYNVVRNS</sequence>